<keyword evidence="1" id="KW-0472">Membrane</keyword>
<proteinExistence type="predicted"/>
<dbReference type="EMBL" id="JASODW010000004">
    <property type="protein sequence ID" value="MDK6275036.1"/>
    <property type="molecule type" value="Genomic_DNA"/>
</dbReference>
<keyword evidence="1" id="KW-0812">Transmembrane</keyword>
<dbReference type="RefSeq" id="WP_109304016.1">
    <property type="nucleotide sequence ID" value="NZ_JALXKR010000012.1"/>
</dbReference>
<feature type="transmembrane region" description="Helical" evidence="1">
    <location>
        <begin position="171"/>
        <end position="190"/>
    </location>
</feature>
<accession>A0AAP4FDG4</accession>
<feature type="transmembrane region" description="Helical" evidence="1">
    <location>
        <begin position="47"/>
        <end position="68"/>
    </location>
</feature>
<evidence type="ECO:0000313" key="3">
    <source>
        <dbReference type="EMBL" id="PWI27461.1"/>
    </source>
</evidence>
<protein>
    <submittedName>
        <fullName evidence="2">ECF transporter S component</fullName>
    </submittedName>
</protein>
<reference evidence="2" key="2">
    <citation type="submission" date="2023-05" db="EMBL/GenBank/DDBJ databases">
        <title>Cataloging the Phylogenetic Diversity of Human Bladder Bacteria.</title>
        <authorList>
            <person name="Du J."/>
        </authorList>
    </citation>
    <scope>NUCLEOTIDE SEQUENCE</scope>
    <source>
        <strain evidence="2">UMB9978</strain>
    </source>
</reference>
<reference evidence="3 4" key="1">
    <citation type="submission" date="2018-05" db="EMBL/GenBank/DDBJ databases">
        <title>Draft Genome Sequence of Arthrobacter cumminsii IME1328, Isolated from a Patient Who Suffered from Foot Ulcers in China.</title>
        <authorList>
            <person name="Li M."/>
            <person name="Jiang Z."/>
            <person name="Sun Q."/>
            <person name="Tong Y."/>
        </authorList>
    </citation>
    <scope>NUCLEOTIDE SEQUENCE [LARGE SCALE GENOMIC DNA]</scope>
    <source>
        <strain evidence="3 4">IME1328</strain>
    </source>
</reference>
<dbReference type="Gene3D" id="1.10.1760.20">
    <property type="match status" value="1"/>
</dbReference>
<feature type="transmembrane region" description="Helical" evidence="1">
    <location>
        <begin position="145"/>
        <end position="165"/>
    </location>
</feature>
<dbReference type="Proteomes" id="UP000245514">
    <property type="component" value="Unassembled WGS sequence"/>
</dbReference>
<feature type="transmembrane region" description="Helical" evidence="1">
    <location>
        <begin position="80"/>
        <end position="98"/>
    </location>
</feature>
<evidence type="ECO:0000256" key="1">
    <source>
        <dbReference type="SAM" id="Phobius"/>
    </source>
</evidence>
<evidence type="ECO:0000313" key="5">
    <source>
        <dbReference type="Proteomes" id="UP001240483"/>
    </source>
</evidence>
<comment type="caution">
    <text evidence="2">The sequence shown here is derived from an EMBL/GenBank/DDBJ whole genome shotgun (WGS) entry which is preliminary data.</text>
</comment>
<organism evidence="2 5">
    <name type="scientific">Pseudoglutamicibacter cumminsii</name>
    <dbReference type="NCBI Taxonomy" id="156979"/>
    <lineage>
        <taxon>Bacteria</taxon>
        <taxon>Bacillati</taxon>
        <taxon>Actinomycetota</taxon>
        <taxon>Actinomycetes</taxon>
        <taxon>Micrococcales</taxon>
        <taxon>Micrococcaceae</taxon>
        <taxon>Pseudoglutamicibacter</taxon>
    </lineage>
</organism>
<evidence type="ECO:0000313" key="4">
    <source>
        <dbReference type="Proteomes" id="UP000245514"/>
    </source>
</evidence>
<keyword evidence="4" id="KW-1185">Reference proteome</keyword>
<sequence>MPAIQRFAAHGSKYGQLTLFMVPLGIAINFIAGQIVLLLKLPVYMDAIGTILVGAVCGPLPGALVGLLTNLINAITLPTLVPYAIVSVLIGLAAGWLARVGWFRNVFHVAFAALIFALIGGFIGSLITIWVFGGLSASGVGWVTGILRSVGVGETAAVFLASMPLDFIDKVPSAFIAWLIILRMPTRVLVKLPLGDRYLKPQKTHDALADEQKHPGELTLGR</sequence>
<evidence type="ECO:0000313" key="2">
    <source>
        <dbReference type="EMBL" id="MDK6275036.1"/>
    </source>
</evidence>
<gene>
    <name evidence="3" type="ORF">CAY35_07525</name>
    <name evidence="2" type="ORF">QP116_04680</name>
</gene>
<name>A0AAP4FDG4_9MICC</name>
<keyword evidence="1" id="KW-1133">Transmembrane helix</keyword>
<feature type="transmembrane region" description="Helical" evidence="1">
    <location>
        <begin position="20"/>
        <end position="41"/>
    </location>
</feature>
<dbReference type="EMBL" id="QFWG01000009">
    <property type="protein sequence ID" value="PWI27461.1"/>
    <property type="molecule type" value="Genomic_DNA"/>
</dbReference>
<feature type="transmembrane region" description="Helical" evidence="1">
    <location>
        <begin position="110"/>
        <end position="133"/>
    </location>
</feature>
<dbReference type="Proteomes" id="UP001240483">
    <property type="component" value="Unassembled WGS sequence"/>
</dbReference>
<dbReference type="AlphaFoldDB" id="A0AAP4FDG4"/>